<evidence type="ECO:0000313" key="2">
    <source>
        <dbReference type="Proteomes" id="UP000253034"/>
    </source>
</evidence>
<gene>
    <name evidence="1" type="ORF">DFR58_11830</name>
</gene>
<evidence type="ECO:0000313" key="1">
    <source>
        <dbReference type="EMBL" id="RCX13212.1"/>
    </source>
</evidence>
<name>A0A369AV06_9FIRM</name>
<keyword evidence="2" id="KW-1185">Reference proteome</keyword>
<accession>A0A369AV06</accession>
<reference evidence="1 2" key="1">
    <citation type="submission" date="2018-07" db="EMBL/GenBank/DDBJ databases">
        <title>Genomic Encyclopedia of Type Strains, Phase IV (KMG-IV): sequencing the most valuable type-strain genomes for metagenomic binning, comparative biology and taxonomic classification.</title>
        <authorList>
            <person name="Goeker M."/>
        </authorList>
    </citation>
    <scope>NUCLEOTIDE SEQUENCE [LARGE SCALE GENOMIC DNA]</scope>
    <source>
        <strain evidence="1 2">DSM 27016</strain>
    </source>
</reference>
<comment type="caution">
    <text evidence="1">The sequence shown here is derived from an EMBL/GenBank/DDBJ whole genome shotgun (WGS) entry which is preliminary data.</text>
</comment>
<proteinExistence type="predicted"/>
<dbReference type="AlphaFoldDB" id="A0A369AV06"/>
<sequence length="87" mass="9865">MQYNFEKGIGTFDAPPIVAVKFLTTEGWGYNIASHAVCISGKRADLEYFRIADSYITWVIEDANMFYTRTANAIYNAMSTRGIGYIY</sequence>
<protein>
    <submittedName>
        <fullName evidence="1">Uncharacterized protein</fullName>
    </submittedName>
</protein>
<dbReference type="EMBL" id="QPJT01000018">
    <property type="protein sequence ID" value="RCX13212.1"/>
    <property type="molecule type" value="Genomic_DNA"/>
</dbReference>
<dbReference type="Proteomes" id="UP000253034">
    <property type="component" value="Unassembled WGS sequence"/>
</dbReference>
<organism evidence="1 2">
    <name type="scientific">Anaerobacterium chartisolvens</name>
    <dbReference type="NCBI Taxonomy" id="1297424"/>
    <lineage>
        <taxon>Bacteria</taxon>
        <taxon>Bacillati</taxon>
        <taxon>Bacillota</taxon>
        <taxon>Clostridia</taxon>
        <taxon>Eubacteriales</taxon>
        <taxon>Oscillospiraceae</taxon>
        <taxon>Anaerobacterium</taxon>
    </lineage>
</organism>